<sequence>MNAAMIAWFALNAAQDNARIPVKPGVLEKLKDTPQMRF</sequence>
<dbReference type="EMBL" id="SNRY01007171">
    <property type="protein sequence ID" value="KAA6310954.1"/>
    <property type="molecule type" value="Genomic_DNA"/>
</dbReference>
<evidence type="ECO:0000313" key="1">
    <source>
        <dbReference type="EMBL" id="KAA6310954.1"/>
    </source>
</evidence>
<dbReference type="GO" id="GO:0004177">
    <property type="term" value="F:aminopeptidase activity"/>
    <property type="evidence" value="ECO:0007669"/>
    <property type="project" value="UniProtKB-KW"/>
</dbReference>
<dbReference type="EC" id="3.4.11.24" evidence="1"/>
<organism evidence="1">
    <name type="scientific">termite gut metagenome</name>
    <dbReference type="NCBI Taxonomy" id="433724"/>
    <lineage>
        <taxon>unclassified sequences</taxon>
        <taxon>metagenomes</taxon>
        <taxon>organismal metagenomes</taxon>
    </lineage>
</organism>
<protein>
    <submittedName>
        <fullName evidence="1">Aminopeptidase S</fullName>
        <ecNumber evidence="1">3.4.11.24</ecNumber>
    </submittedName>
</protein>
<keyword evidence="1" id="KW-0645">Protease</keyword>
<comment type="caution">
    <text evidence="1">The sequence shown here is derived from an EMBL/GenBank/DDBJ whole genome shotgun (WGS) entry which is preliminary data.</text>
</comment>
<keyword evidence="1" id="KW-0031">Aminopeptidase</keyword>
<proteinExistence type="predicted"/>
<keyword evidence="1" id="KW-0378">Hydrolase</keyword>
<gene>
    <name evidence="1" type="ORF">EZS27_037831</name>
</gene>
<name>A0A5J4PR07_9ZZZZ</name>
<accession>A0A5J4PR07</accession>
<reference evidence="1" key="1">
    <citation type="submission" date="2019-03" db="EMBL/GenBank/DDBJ databases">
        <title>Single cell metagenomics reveals metabolic interactions within the superorganism composed of flagellate Streblomastix strix and complex community of Bacteroidetes bacteria on its surface.</title>
        <authorList>
            <person name="Treitli S.C."/>
            <person name="Kolisko M."/>
            <person name="Husnik F."/>
            <person name="Keeling P."/>
            <person name="Hampl V."/>
        </authorList>
    </citation>
    <scope>NUCLEOTIDE SEQUENCE</scope>
    <source>
        <strain evidence="1">STM</strain>
    </source>
</reference>
<dbReference type="AlphaFoldDB" id="A0A5J4PR07"/>